<dbReference type="GO" id="GO:0006310">
    <property type="term" value="P:DNA recombination"/>
    <property type="evidence" value="ECO:0007669"/>
    <property type="project" value="UniProtKB-KW"/>
</dbReference>
<dbReference type="RefSeq" id="WP_182806353.1">
    <property type="nucleotide sequence ID" value="NZ_CP060007.1"/>
</dbReference>
<comment type="similarity">
    <text evidence="2">Belongs to the RmuC family.</text>
</comment>
<evidence type="ECO:0000256" key="2">
    <source>
        <dbReference type="ARBA" id="ARBA00009840"/>
    </source>
</evidence>
<sequence>MTASVLYISFSLISLIVGALIGWLISQTKSGKSVALLTEKSRQLESAYNELVQSNQKLSVEREDYFGRLQAISGKVAVLELEQAKAHQLQLDYQAALNQLAAMKEQLNAANEKLETQKQDVEQLGEKFRFEFKNLAQGILDEKTQKFTEANEKNMKAILDPLKSEIVGFKQKVEETYDKESKERFTLGREVQKLVESSQLVSEQAHNLSTALKGNKKLQGNWGEMILETILENSGLIKGLHFQVQDFIRDAAGIIIKDENGKGLQPDVTIYYPDERKVIIDSKVSLIAYEASISADLPEDSAKLMEEHIRAIKGHVDGLSRKNYPKYAKALDYVLMFVPIEPAFLEALKADPTLWKYAYDKGIILVSPTNLLAILKIVEEMWKVDKQTKNAEAIAEQAGAIYEKFVGFLSNFKSVGDSLGAAQRTYEDAYKQLSTGKGNFSRQVERLKDMGAKTVKHIPTDFLLEE</sequence>
<organism evidence="7 8">
    <name type="scientific">Lacibacter sediminis</name>
    <dbReference type="NCBI Taxonomy" id="2760713"/>
    <lineage>
        <taxon>Bacteria</taxon>
        <taxon>Pseudomonadati</taxon>
        <taxon>Bacteroidota</taxon>
        <taxon>Chitinophagia</taxon>
        <taxon>Chitinophagales</taxon>
        <taxon>Chitinophagaceae</taxon>
        <taxon>Lacibacter</taxon>
    </lineage>
</organism>
<evidence type="ECO:0000256" key="1">
    <source>
        <dbReference type="ARBA" id="ARBA00003416"/>
    </source>
</evidence>
<evidence type="ECO:0000256" key="5">
    <source>
        <dbReference type="SAM" id="Coils"/>
    </source>
</evidence>
<dbReference type="EMBL" id="CP060007">
    <property type="protein sequence ID" value="QNA46461.1"/>
    <property type="molecule type" value="Genomic_DNA"/>
</dbReference>
<dbReference type="Proteomes" id="UP000515344">
    <property type="component" value="Chromosome"/>
</dbReference>
<dbReference type="AlphaFoldDB" id="A0A7G5XLV8"/>
<accession>A0A7G5XLV8</accession>
<gene>
    <name evidence="7" type="primary">rmuC</name>
    <name evidence="7" type="ORF">H4075_09900</name>
</gene>
<keyword evidence="6" id="KW-0812">Transmembrane</keyword>
<keyword evidence="4" id="KW-0233">DNA recombination</keyword>
<protein>
    <submittedName>
        <fullName evidence="7">DNA recombination protein RmuC</fullName>
    </submittedName>
</protein>
<dbReference type="Pfam" id="PF02646">
    <property type="entry name" value="RmuC"/>
    <property type="match status" value="1"/>
</dbReference>
<keyword evidence="8" id="KW-1185">Reference proteome</keyword>
<evidence type="ECO:0000313" key="7">
    <source>
        <dbReference type="EMBL" id="QNA46461.1"/>
    </source>
</evidence>
<keyword evidence="3 5" id="KW-0175">Coiled coil</keyword>
<dbReference type="InterPro" id="IPR003798">
    <property type="entry name" value="DNA_recombination_RmuC"/>
</dbReference>
<dbReference type="PANTHER" id="PTHR30563:SF0">
    <property type="entry name" value="DNA RECOMBINATION PROTEIN RMUC"/>
    <property type="match status" value="1"/>
</dbReference>
<name>A0A7G5XLV8_9BACT</name>
<evidence type="ECO:0000256" key="4">
    <source>
        <dbReference type="ARBA" id="ARBA00023172"/>
    </source>
</evidence>
<keyword evidence="6" id="KW-0472">Membrane</keyword>
<dbReference type="KEGG" id="lacs:H4075_09900"/>
<comment type="function">
    <text evidence="1">Involved in DNA recombination.</text>
</comment>
<dbReference type="PANTHER" id="PTHR30563">
    <property type="entry name" value="DNA RECOMBINATION PROTEIN RMUC"/>
    <property type="match status" value="1"/>
</dbReference>
<evidence type="ECO:0000256" key="3">
    <source>
        <dbReference type="ARBA" id="ARBA00023054"/>
    </source>
</evidence>
<feature type="transmembrane region" description="Helical" evidence="6">
    <location>
        <begin position="6"/>
        <end position="25"/>
    </location>
</feature>
<feature type="coiled-coil region" evidence="5">
    <location>
        <begin position="37"/>
        <end position="127"/>
    </location>
</feature>
<evidence type="ECO:0000256" key="6">
    <source>
        <dbReference type="SAM" id="Phobius"/>
    </source>
</evidence>
<proteinExistence type="inferred from homology"/>
<evidence type="ECO:0000313" key="8">
    <source>
        <dbReference type="Proteomes" id="UP000515344"/>
    </source>
</evidence>
<reference evidence="8" key="1">
    <citation type="submission" date="2020-08" db="EMBL/GenBank/DDBJ databases">
        <title>Lacibacter sp. S13-6-6 genome sequencing.</title>
        <authorList>
            <person name="Jin L."/>
        </authorList>
    </citation>
    <scope>NUCLEOTIDE SEQUENCE [LARGE SCALE GENOMIC DNA]</scope>
    <source>
        <strain evidence="8">S13-6-6</strain>
    </source>
</reference>
<keyword evidence="6" id="KW-1133">Transmembrane helix</keyword>